<dbReference type="STRING" id="1189612.A33Q_0184"/>
<dbReference type="AlphaFoldDB" id="S2DRV4"/>
<keyword evidence="3" id="KW-1185">Reference proteome</keyword>
<evidence type="ECO:0000313" key="3">
    <source>
        <dbReference type="Proteomes" id="UP000006073"/>
    </source>
</evidence>
<evidence type="ECO:0000256" key="1">
    <source>
        <dbReference type="SAM" id="Phobius"/>
    </source>
</evidence>
<reference evidence="2 3" key="1">
    <citation type="journal article" date="2013" name="Genome Announc.">
        <title>Draft Genome Sequence of Indibacter alkaliphilus Strain LW1T, Isolated from Lonar Lake, a Haloalkaline Lake in the Buldana District of Maharashtra, India.</title>
        <authorList>
            <person name="Singh A."/>
            <person name="Kumar Jangir P."/>
            <person name="Sharma R."/>
            <person name="Singh A."/>
            <person name="Kumar Pinnaka A."/>
            <person name="Shivaji S."/>
        </authorList>
    </citation>
    <scope>NUCLEOTIDE SEQUENCE [LARGE SCALE GENOMIC DNA]</scope>
    <source>
        <strain evidence="3">CCUG 57479 / KCTC 22604 / LW1</strain>
    </source>
</reference>
<protein>
    <submittedName>
        <fullName evidence="2">Uncharacterized protein</fullName>
    </submittedName>
</protein>
<evidence type="ECO:0000313" key="2">
    <source>
        <dbReference type="EMBL" id="EPA00016.1"/>
    </source>
</evidence>
<dbReference type="Proteomes" id="UP000006073">
    <property type="component" value="Unassembled WGS sequence"/>
</dbReference>
<keyword evidence="1" id="KW-0472">Membrane</keyword>
<comment type="caution">
    <text evidence="2">The sequence shown here is derived from an EMBL/GenBank/DDBJ whole genome shotgun (WGS) entry which is preliminary data.</text>
</comment>
<name>S2DRV4_INDAL</name>
<accession>S2DRV4</accession>
<gene>
    <name evidence="2" type="ORF">A33Q_0184</name>
</gene>
<keyword evidence="1" id="KW-0812">Transmembrane</keyword>
<keyword evidence="1" id="KW-1133">Transmembrane helix</keyword>
<dbReference type="EMBL" id="ALWO02000006">
    <property type="protein sequence ID" value="EPA00016.1"/>
    <property type="molecule type" value="Genomic_DNA"/>
</dbReference>
<proteinExistence type="predicted"/>
<sequence length="44" mass="5018">MALFVVTEILEQVERALYHAYKIGVWVFAGIVVIFTISSIFKKS</sequence>
<feature type="transmembrane region" description="Helical" evidence="1">
    <location>
        <begin position="20"/>
        <end position="41"/>
    </location>
</feature>
<organism evidence="2 3">
    <name type="scientific">Indibacter alkaliphilus (strain CCUG 57479 / KCTC 22604 / LW1)</name>
    <dbReference type="NCBI Taxonomy" id="1189612"/>
    <lineage>
        <taxon>Bacteria</taxon>
        <taxon>Pseudomonadati</taxon>
        <taxon>Bacteroidota</taxon>
        <taxon>Cytophagia</taxon>
        <taxon>Cytophagales</taxon>
        <taxon>Cyclobacteriaceae</taxon>
    </lineage>
</organism>